<accession>X1HA32</accession>
<evidence type="ECO:0000256" key="3">
    <source>
        <dbReference type="ARBA" id="ARBA00022814"/>
    </source>
</evidence>
<reference evidence="9" key="1">
    <citation type="journal article" date="2014" name="Front. Microbiol.">
        <title>High frequency of phylogenetically diverse reductive dehalogenase-homologous genes in deep subseafloor sedimentary metagenomes.</title>
        <authorList>
            <person name="Kawai M."/>
            <person name="Futagami T."/>
            <person name="Toyoda A."/>
            <person name="Takaki Y."/>
            <person name="Nishi S."/>
            <person name="Hori S."/>
            <person name="Arai W."/>
            <person name="Tsubouchi T."/>
            <person name="Morono Y."/>
            <person name="Uchiyama I."/>
            <person name="Ito T."/>
            <person name="Fujiyama A."/>
            <person name="Inagaki F."/>
            <person name="Takami H."/>
        </authorList>
    </citation>
    <scope>NUCLEOTIDE SEQUENCE</scope>
    <source>
        <strain evidence="9">Expedition CK06-06</strain>
    </source>
</reference>
<dbReference type="Pfam" id="PF26594">
    <property type="entry name" value="KH_NusA_2nd"/>
    <property type="match status" value="1"/>
</dbReference>
<feature type="compositionally biased region" description="Basic and acidic residues" evidence="7">
    <location>
        <begin position="158"/>
        <end position="180"/>
    </location>
</feature>
<dbReference type="PANTHER" id="PTHR22648">
    <property type="entry name" value="TRANSCRIPTION TERMINATION FACTOR NUSA"/>
    <property type="match status" value="1"/>
</dbReference>
<evidence type="ECO:0000256" key="4">
    <source>
        <dbReference type="ARBA" id="ARBA00022884"/>
    </source>
</evidence>
<keyword evidence="3" id="KW-0889">Transcription antitermination</keyword>
<dbReference type="Gene3D" id="3.30.300.20">
    <property type="match status" value="1"/>
</dbReference>
<feature type="non-terminal residue" evidence="9">
    <location>
        <position position="1"/>
    </location>
</feature>
<comment type="caution">
    <text evidence="9">The sequence shown here is derived from an EMBL/GenBank/DDBJ whole genome shotgun (WGS) entry which is preliminary data.</text>
</comment>
<organism evidence="9">
    <name type="scientific">marine sediment metagenome</name>
    <dbReference type="NCBI Taxonomy" id="412755"/>
    <lineage>
        <taxon>unclassified sequences</taxon>
        <taxon>metagenomes</taxon>
        <taxon>ecological metagenomes</taxon>
    </lineage>
</organism>
<dbReference type="CDD" id="cd22529">
    <property type="entry name" value="KH-II_NusA_rpt2"/>
    <property type="match status" value="1"/>
</dbReference>
<keyword evidence="4" id="KW-0694">RNA-binding</keyword>
<gene>
    <name evidence="9" type="ORF">S03H2_40963</name>
</gene>
<dbReference type="GO" id="GO:0006353">
    <property type="term" value="P:DNA-templated transcription termination"/>
    <property type="evidence" value="ECO:0007669"/>
    <property type="project" value="UniProtKB-KW"/>
</dbReference>
<name>X1HA32_9ZZZZ</name>
<keyword evidence="1" id="KW-0806">Transcription termination</keyword>
<dbReference type="InterPro" id="IPR009019">
    <property type="entry name" value="KH_sf_prok-type"/>
</dbReference>
<dbReference type="AlphaFoldDB" id="X1HA32"/>
<evidence type="ECO:0000259" key="8">
    <source>
        <dbReference type="SMART" id="SM00322"/>
    </source>
</evidence>
<dbReference type="GO" id="GO:0003723">
    <property type="term" value="F:RNA binding"/>
    <property type="evidence" value="ECO:0007669"/>
    <property type="project" value="UniProtKB-KW"/>
</dbReference>
<feature type="domain" description="K Homology" evidence="8">
    <location>
        <begin position="15"/>
        <end position="73"/>
    </location>
</feature>
<dbReference type="InterPro" id="IPR004087">
    <property type="entry name" value="KH_dom"/>
</dbReference>
<dbReference type="GO" id="GO:0005829">
    <property type="term" value="C:cytosol"/>
    <property type="evidence" value="ECO:0007669"/>
    <property type="project" value="TreeGrafter"/>
</dbReference>
<feature type="region of interest" description="Disordered" evidence="7">
    <location>
        <begin position="122"/>
        <end position="188"/>
    </location>
</feature>
<dbReference type="PANTHER" id="PTHR22648:SF0">
    <property type="entry name" value="TRANSCRIPTION TERMINATION_ANTITERMINATION PROTEIN NUSA"/>
    <property type="match status" value="1"/>
</dbReference>
<keyword evidence="5" id="KW-0805">Transcription regulation</keyword>
<dbReference type="GO" id="GO:0031564">
    <property type="term" value="P:transcription antitermination"/>
    <property type="evidence" value="ECO:0007669"/>
    <property type="project" value="UniProtKB-KW"/>
</dbReference>
<dbReference type="InterPro" id="IPR015946">
    <property type="entry name" value="KH_dom-like_a/b"/>
</dbReference>
<dbReference type="PROSITE" id="PS50084">
    <property type="entry name" value="KH_TYPE_1"/>
    <property type="match status" value="1"/>
</dbReference>
<dbReference type="InterPro" id="IPR058582">
    <property type="entry name" value="KH_NusA_2nd"/>
</dbReference>
<dbReference type="SMART" id="SM00322">
    <property type="entry name" value="KH"/>
    <property type="match status" value="1"/>
</dbReference>
<evidence type="ECO:0000256" key="1">
    <source>
        <dbReference type="ARBA" id="ARBA00022472"/>
    </source>
</evidence>
<keyword evidence="6" id="KW-0804">Transcription</keyword>
<dbReference type="InterPro" id="IPR030842">
    <property type="entry name" value="TF_NusA_bacterial"/>
</dbReference>
<evidence type="ECO:0000313" key="9">
    <source>
        <dbReference type="EMBL" id="GAH66252.1"/>
    </source>
</evidence>
<evidence type="ECO:0000256" key="6">
    <source>
        <dbReference type="ARBA" id="ARBA00023163"/>
    </source>
</evidence>
<evidence type="ECO:0000256" key="5">
    <source>
        <dbReference type="ARBA" id="ARBA00023015"/>
    </source>
</evidence>
<dbReference type="FunFam" id="3.30.300.20:FF:000005">
    <property type="entry name" value="Transcription termination/antitermination protein NusA"/>
    <property type="match status" value="1"/>
</dbReference>
<sequence length="188" mass="20668">ALSPAQVLSVELNDEEKVATVVIPDKQLSLAIGKEGQNVRLAAKLTGWRIDIKSASTAEEERVAKAELLTETTEEAIVEKEYPARTPDAMEPALVSAKPLEEAAESLPATDGTFIPPQVPFEPQAAAEKPQVRFAEDILVPGPTKPETKSKKRKKKGTKGEGRAQDGIRLKKQRRESEIRIDEDEEEY</sequence>
<protein>
    <recommendedName>
        <fullName evidence="8">K Homology domain-containing protein</fullName>
    </recommendedName>
</protein>
<dbReference type="EMBL" id="BARU01025422">
    <property type="protein sequence ID" value="GAH66252.1"/>
    <property type="molecule type" value="Genomic_DNA"/>
</dbReference>
<evidence type="ECO:0000256" key="2">
    <source>
        <dbReference type="ARBA" id="ARBA00022490"/>
    </source>
</evidence>
<proteinExistence type="predicted"/>
<evidence type="ECO:0000256" key="7">
    <source>
        <dbReference type="SAM" id="MobiDB-lite"/>
    </source>
</evidence>
<keyword evidence="2" id="KW-0963">Cytoplasm</keyword>
<dbReference type="SUPFAM" id="SSF54814">
    <property type="entry name" value="Prokaryotic type KH domain (KH-domain type II)"/>
    <property type="match status" value="1"/>
</dbReference>